<feature type="transmembrane region" description="Helical" evidence="1">
    <location>
        <begin position="12"/>
        <end position="32"/>
    </location>
</feature>
<feature type="non-terminal residue" evidence="2">
    <location>
        <position position="220"/>
    </location>
</feature>
<proteinExistence type="predicted"/>
<keyword evidence="1" id="KW-0472">Membrane</keyword>
<keyword evidence="1" id="KW-0812">Transmembrane</keyword>
<protein>
    <submittedName>
        <fullName evidence="2">Uncharacterized protein</fullName>
    </submittedName>
</protein>
<sequence length="220" mass="24545">MTDANWQSAQAAIFSLNATLLFLALSVSYCMVTNKISSDLKVINEEFLNITESIIEQEKFVMLAKEKLGRLDGAKELLPTRASTIKTGFADDLEILEYSESDYSFPFLLGRSILNRRGDNDLLLRLGDALAKLYGRFWSVSSHTSPRFLLIDVDLNSWIMIPPITRGSCKDNQLCLPNSAAIAELRGCFSRFNNSDAPDVQWASLEGTGHSKQLVAYTCF</sequence>
<comment type="caution">
    <text evidence="2">The sequence shown here is derived from an EMBL/GenBank/DDBJ whole genome shotgun (WGS) entry which is preliminary data.</text>
</comment>
<evidence type="ECO:0000313" key="2">
    <source>
        <dbReference type="EMBL" id="MBB4868272.1"/>
    </source>
</evidence>
<reference evidence="2 3" key="1">
    <citation type="submission" date="2020-08" db="EMBL/GenBank/DDBJ databases">
        <title>Functional genomics of gut bacteria from endangered species of beetles.</title>
        <authorList>
            <person name="Carlos-Shanley C."/>
        </authorList>
    </citation>
    <scope>NUCLEOTIDE SEQUENCE [LARGE SCALE GENOMIC DNA]</scope>
    <source>
        <strain evidence="2 3">S00179</strain>
    </source>
</reference>
<evidence type="ECO:0000313" key="3">
    <source>
        <dbReference type="Proteomes" id="UP000566995"/>
    </source>
</evidence>
<dbReference type="AlphaFoldDB" id="A0A7W7KSS0"/>
<keyword evidence="1" id="KW-1133">Transmembrane helix</keyword>
<gene>
    <name evidence="2" type="ORF">HNP46_007195</name>
</gene>
<name>A0A7W7KSS0_PSENT</name>
<dbReference type="Proteomes" id="UP000566995">
    <property type="component" value="Unassembled WGS sequence"/>
</dbReference>
<accession>A0A7W7KSS0</accession>
<dbReference type="EMBL" id="JACHLI010000073">
    <property type="protein sequence ID" value="MBB4868272.1"/>
    <property type="molecule type" value="Genomic_DNA"/>
</dbReference>
<dbReference type="RefSeq" id="WP_184598965.1">
    <property type="nucleotide sequence ID" value="NZ_JACHLI010000073.1"/>
</dbReference>
<evidence type="ECO:0000256" key="1">
    <source>
        <dbReference type="SAM" id="Phobius"/>
    </source>
</evidence>
<organism evidence="2 3">
    <name type="scientific">Pseudomonas nitroreducens</name>
    <dbReference type="NCBI Taxonomy" id="46680"/>
    <lineage>
        <taxon>Bacteria</taxon>
        <taxon>Pseudomonadati</taxon>
        <taxon>Pseudomonadota</taxon>
        <taxon>Gammaproteobacteria</taxon>
        <taxon>Pseudomonadales</taxon>
        <taxon>Pseudomonadaceae</taxon>
        <taxon>Pseudomonas</taxon>
    </lineage>
</organism>